<gene>
    <name evidence="3" type="ORF">COU17_01940</name>
</gene>
<comment type="caution">
    <text evidence="3">The sequence shown here is derived from an EMBL/GenBank/DDBJ whole genome shotgun (WGS) entry which is preliminary data.</text>
</comment>
<dbReference type="Pfam" id="PF05016">
    <property type="entry name" value="ParE_toxin"/>
    <property type="match status" value="1"/>
</dbReference>
<sequence>MFAWGGSCQIRNFATSLRPAEHKSMRGRVTVAAFRELAEIQDYIAKDDEVAAQLVRARAEEVIERIFEFPLIAPASNDAGIRVFPVRPFPYIIFYTVGKREVIIRNVRHAGRMRP</sequence>
<comment type="similarity">
    <text evidence="1">Belongs to the RelE toxin family.</text>
</comment>
<dbReference type="Gene3D" id="3.30.2310.20">
    <property type="entry name" value="RelE-like"/>
    <property type="match status" value="1"/>
</dbReference>
<dbReference type="PANTHER" id="PTHR33755">
    <property type="entry name" value="TOXIN PARE1-RELATED"/>
    <property type="match status" value="1"/>
</dbReference>
<dbReference type="InterPro" id="IPR051803">
    <property type="entry name" value="TA_system_RelE-like_toxin"/>
</dbReference>
<evidence type="ECO:0000313" key="3">
    <source>
        <dbReference type="EMBL" id="PIT91142.1"/>
    </source>
</evidence>
<dbReference type="InterPro" id="IPR035093">
    <property type="entry name" value="RelE/ParE_toxin_dom_sf"/>
</dbReference>
<reference evidence="4" key="1">
    <citation type="submission" date="2017-09" db="EMBL/GenBank/DDBJ databases">
        <title>Depth-based differentiation of microbial function through sediment-hosted aquifers and enrichment of novel symbionts in the deep terrestrial subsurface.</title>
        <authorList>
            <person name="Probst A.J."/>
            <person name="Ladd B."/>
            <person name="Jarett J.K."/>
            <person name="Geller-Mcgrath D.E."/>
            <person name="Sieber C.M.K."/>
            <person name="Emerson J.B."/>
            <person name="Anantharaman K."/>
            <person name="Thomas B.C."/>
            <person name="Malmstrom R."/>
            <person name="Stieglmeier M."/>
            <person name="Klingl A."/>
            <person name="Woyke T."/>
            <person name="Ryan C.M."/>
            <person name="Banfield J.F."/>
        </authorList>
    </citation>
    <scope>NUCLEOTIDE SEQUENCE [LARGE SCALE GENOMIC DNA]</scope>
</reference>
<proteinExistence type="inferred from homology"/>
<dbReference type="EMBL" id="PFBJ01000009">
    <property type="protein sequence ID" value="PIT91142.1"/>
    <property type="molecule type" value="Genomic_DNA"/>
</dbReference>
<dbReference type="AlphaFoldDB" id="A0A2M6WEC9"/>
<dbReference type="PANTHER" id="PTHR33755:SF8">
    <property type="entry name" value="TOXIN PARE2"/>
    <property type="match status" value="1"/>
</dbReference>
<dbReference type="InterPro" id="IPR007712">
    <property type="entry name" value="RelE/ParE_toxin"/>
</dbReference>
<protein>
    <submittedName>
        <fullName evidence="3">Type II toxin-antitoxin system RelE/ParE family toxin</fullName>
    </submittedName>
</protein>
<name>A0A2M6WEC9_9BACT</name>
<accession>A0A2M6WEC9</accession>
<evidence type="ECO:0000256" key="1">
    <source>
        <dbReference type="ARBA" id="ARBA00006226"/>
    </source>
</evidence>
<evidence type="ECO:0000313" key="4">
    <source>
        <dbReference type="Proteomes" id="UP000228809"/>
    </source>
</evidence>
<keyword evidence="2" id="KW-1277">Toxin-antitoxin system</keyword>
<organism evidence="3 4">
    <name type="scientific">Candidatus Kaiserbacteria bacterium CG10_big_fil_rev_8_21_14_0_10_49_17</name>
    <dbReference type="NCBI Taxonomy" id="1974609"/>
    <lineage>
        <taxon>Bacteria</taxon>
        <taxon>Candidatus Kaiseribacteriota</taxon>
    </lineage>
</organism>
<dbReference type="Proteomes" id="UP000228809">
    <property type="component" value="Unassembled WGS sequence"/>
</dbReference>
<evidence type="ECO:0000256" key="2">
    <source>
        <dbReference type="ARBA" id="ARBA00022649"/>
    </source>
</evidence>